<keyword evidence="1" id="KW-0472">Membrane</keyword>
<keyword evidence="3" id="KW-1185">Reference proteome</keyword>
<dbReference type="Proteomes" id="UP000281406">
    <property type="component" value="Unassembled WGS sequence"/>
</dbReference>
<evidence type="ECO:0000313" key="2">
    <source>
        <dbReference type="EMBL" id="ROJ29160.1"/>
    </source>
</evidence>
<dbReference type="Gene3D" id="2.60.40.10">
    <property type="entry name" value="Immunoglobulins"/>
    <property type="match status" value="1"/>
</dbReference>
<dbReference type="PANTHER" id="PTHR21063">
    <property type="entry name" value="LFA-3"/>
    <property type="match status" value="1"/>
</dbReference>
<dbReference type="InterPro" id="IPR013783">
    <property type="entry name" value="Ig-like_fold"/>
</dbReference>
<accession>A0A3N0XRM1</accession>
<sequence length="189" mass="20920">MNLSPEQAELYKQIINSFRDRLKMDNHDGSLTINNISIEQAGLYTLQIFNTSGKEDKKEFSVNVSAPKTVNDSKGSECVCQCSVENVTRVALSWIISSTGPFLEVEYQDTNGNSCEVNNSITDQTKQDCQCMSPRSDSGLDPGYIALICVLVLLLVVVVVVRFKRESGTVSSINSRPDERRSSSIDEEP</sequence>
<gene>
    <name evidence="2" type="ORF">DPX16_13604</name>
</gene>
<dbReference type="InterPro" id="IPR036179">
    <property type="entry name" value="Ig-like_dom_sf"/>
</dbReference>
<dbReference type="SUPFAM" id="SSF48726">
    <property type="entry name" value="Immunoglobulin"/>
    <property type="match status" value="1"/>
</dbReference>
<protein>
    <recommendedName>
        <fullName evidence="4">Ig-like domain-containing protein</fullName>
    </recommendedName>
</protein>
<evidence type="ECO:0000256" key="1">
    <source>
        <dbReference type="SAM" id="Phobius"/>
    </source>
</evidence>
<dbReference type="AlphaFoldDB" id="A0A3N0XRM1"/>
<dbReference type="PANTHER" id="PTHR21063:SF4">
    <property type="entry name" value="CD48 ANTIGEN-RELATED"/>
    <property type="match status" value="1"/>
</dbReference>
<proteinExistence type="predicted"/>
<evidence type="ECO:0008006" key="4">
    <source>
        <dbReference type="Google" id="ProtNLM"/>
    </source>
</evidence>
<keyword evidence="1" id="KW-0812">Transmembrane</keyword>
<keyword evidence="1" id="KW-1133">Transmembrane helix</keyword>
<evidence type="ECO:0000313" key="3">
    <source>
        <dbReference type="Proteomes" id="UP000281406"/>
    </source>
</evidence>
<feature type="transmembrane region" description="Helical" evidence="1">
    <location>
        <begin position="143"/>
        <end position="163"/>
    </location>
</feature>
<comment type="caution">
    <text evidence="2">The sequence shown here is derived from an EMBL/GenBank/DDBJ whole genome shotgun (WGS) entry which is preliminary data.</text>
</comment>
<dbReference type="OrthoDB" id="8741746at2759"/>
<dbReference type="EMBL" id="RJVU01062584">
    <property type="protein sequence ID" value="ROJ29160.1"/>
    <property type="molecule type" value="Genomic_DNA"/>
</dbReference>
<name>A0A3N0XRM1_ANAGA</name>
<organism evidence="2 3">
    <name type="scientific">Anabarilius grahami</name>
    <name type="common">Kanglang fish</name>
    <name type="synonym">Barilius grahami</name>
    <dbReference type="NCBI Taxonomy" id="495550"/>
    <lineage>
        <taxon>Eukaryota</taxon>
        <taxon>Metazoa</taxon>
        <taxon>Chordata</taxon>
        <taxon>Craniata</taxon>
        <taxon>Vertebrata</taxon>
        <taxon>Euteleostomi</taxon>
        <taxon>Actinopterygii</taxon>
        <taxon>Neopterygii</taxon>
        <taxon>Teleostei</taxon>
        <taxon>Ostariophysi</taxon>
        <taxon>Cypriniformes</taxon>
        <taxon>Xenocyprididae</taxon>
        <taxon>Xenocypridinae</taxon>
        <taxon>Xenocypridinae incertae sedis</taxon>
        <taxon>Anabarilius</taxon>
    </lineage>
</organism>
<reference evidence="2 3" key="1">
    <citation type="submission" date="2018-10" db="EMBL/GenBank/DDBJ databases">
        <title>Genome assembly for a Yunnan-Guizhou Plateau 3E fish, Anabarilius grahami (Regan), and its evolutionary and genetic applications.</title>
        <authorList>
            <person name="Jiang W."/>
        </authorList>
    </citation>
    <scope>NUCLEOTIDE SEQUENCE [LARGE SCALE GENOMIC DNA]</scope>
    <source>
        <strain evidence="2">AG-KIZ</strain>
        <tissue evidence="2">Muscle</tissue>
    </source>
</reference>